<dbReference type="AlphaFoldDB" id="A0A518DLC1"/>
<evidence type="ECO:0000313" key="3">
    <source>
        <dbReference type="Proteomes" id="UP000317648"/>
    </source>
</evidence>
<gene>
    <name evidence="2" type="ORF">Pla8534_03790</name>
</gene>
<dbReference type="GO" id="GO:0022900">
    <property type="term" value="P:electron transport chain"/>
    <property type="evidence" value="ECO:0007669"/>
    <property type="project" value="InterPro"/>
</dbReference>
<evidence type="ECO:0000313" key="2">
    <source>
        <dbReference type="EMBL" id="QDU92631.1"/>
    </source>
</evidence>
<reference evidence="2 3" key="1">
    <citation type="submission" date="2019-02" db="EMBL/GenBank/DDBJ databases">
        <title>Deep-cultivation of Planctomycetes and their phenomic and genomic characterization uncovers novel biology.</title>
        <authorList>
            <person name="Wiegand S."/>
            <person name="Jogler M."/>
            <person name="Boedeker C."/>
            <person name="Pinto D."/>
            <person name="Vollmers J."/>
            <person name="Rivas-Marin E."/>
            <person name="Kohn T."/>
            <person name="Peeters S.H."/>
            <person name="Heuer A."/>
            <person name="Rast P."/>
            <person name="Oberbeckmann S."/>
            <person name="Bunk B."/>
            <person name="Jeske O."/>
            <person name="Meyerdierks A."/>
            <person name="Storesund J.E."/>
            <person name="Kallscheuer N."/>
            <person name="Luecker S."/>
            <person name="Lage O.M."/>
            <person name="Pohl T."/>
            <person name="Merkel B.J."/>
            <person name="Hornburger P."/>
            <person name="Mueller R.-W."/>
            <person name="Bruemmer F."/>
            <person name="Labrenz M."/>
            <person name="Spormann A.M."/>
            <person name="Op den Camp H."/>
            <person name="Overmann J."/>
            <person name="Amann R."/>
            <person name="Jetten M.S.M."/>
            <person name="Mascher T."/>
            <person name="Medema M.H."/>
            <person name="Devos D.P."/>
            <person name="Kaster A.-K."/>
            <person name="Ovreas L."/>
            <person name="Rohde M."/>
            <person name="Galperin M.Y."/>
            <person name="Jogler C."/>
        </authorList>
    </citation>
    <scope>NUCLEOTIDE SEQUENCE [LARGE SCALE GENOMIC DNA]</scope>
    <source>
        <strain evidence="2 3">Pla85_3_4</strain>
    </source>
</reference>
<accession>A0A518DLC1</accession>
<dbReference type="OrthoDB" id="287770at2"/>
<dbReference type="RefSeq" id="WP_145048755.1">
    <property type="nucleotide sequence ID" value="NZ_CP036433.1"/>
</dbReference>
<organism evidence="2 3">
    <name type="scientific">Lignipirellula cremea</name>
    <dbReference type="NCBI Taxonomy" id="2528010"/>
    <lineage>
        <taxon>Bacteria</taxon>
        <taxon>Pseudomonadati</taxon>
        <taxon>Planctomycetota</taxon>
        <taxon>Planctomycetia</taxon>
        <taxon>Pirellulales</taxon>
        <taxon>Pirellulaceae</taxon>
        <taxon>Lignipirellula</taxon>
    </lineage>
</organism>
<dbReference type="KEGG" id="lcre:Pla8534_03790"/>
<protein>
    <recommendedName>
        <fullName evidence="4">Cytochrome C</fullName>
    </recommendedName>
</protein>
<keyword evidence="3" id="KW-1185">Reference proteome</keyword>
<dbReference type="Proteomes" id="UP000317648">
    <property type="component" value="Chromosome"/>
</dbReference>
<name>A0A518DLC1_9BACT</name>
<evidence type="ECO:0000256" key="1">
    <source>
        <dbReference type="SAM" id="SignalP"/>
    </source>
</evidence>
<dbReference type="GO" id="GO:0005506">
    <property type="term" value="F:iron ion binding"/>
    <property type="evidence" value="ECO:0007669"/>
    <property type="project" value="InterPro"/>
</dbReference>
<feature type="chain" id="PRO_5021732416" description="Cytochrome C" evidence="1">
    <location>
        <begin position="32"/>
        <end position="134"/>
    </location>
</feature>
<keyword evidence="1" id="KW-0732">Signal</keyword>
<proteinExistence type="predicted"/>
<dbReference type="SUPFAM" id="SSF47175">
    <property type="entry name" value="Cytochromes"/>
    <property type="match status" value="1"/>
</dbReference>
<dbReference type="GO" id="GO:0009055">
    <property type="term" value="F:electron transfer activity"/>
    <property type="evidence" value="ECO:0007669"/>
    <property type="project" value="InterPro"/>
</dbReference>
<sequence length="134" mass="15432" precursor="true">MKLHPHLWQIGVLLLCATAFTSALVYSQEQADTPTTKVFMQVKLVHAQEVLEGLVTEDYDMIAKSANQLALLSQDAQWHVLQTPEYTRRSEEFRREIDLLTEAAREKNLDRATLAYVKVTFHCVDCHKYVRKSP</sequence>
<dbReference type="InterPro" id="IPR010980">
    <property type="entry name" value="Cyt_c/b562"/>
</dbReference>
<evidence type="ECO:0008006" key="4">
    <source>
        <dbReference type="Google" id="ProtNLM"/>
    </source>
</evidence>
<dbReference type="GO" id="GO:0020037">
    <property type="term" value="F:heme binding"/>
    <property type="evidence" value="ECO:0007669"/>
    <property type="project" value="InterPro"/>
</dbReference>
<feature type="signal peptide" evidence="1">
    <location>
        <begin position="1"/>
        <end position="31"/>
    </location>
</feature>
<dbReference type="EMBL" id="CP036433">
    <property type="protein sequence ID" value="QDU92631.1"/>
    <property type="molecule type" value="Genomic_DNA"/>
</dbReference>